<dbReference type="Proteomes" id="UP000478052">
    <property type="component" value="Unassembled WGS sequence"/>
</dbReference>
<organism evidence="1 3">
    <name type="scientific">Aphis craccivora</name>
    <name type="common">Cowpea aphid</name>
    <dbReference type="NCBI Taxonomy" id="307492"/>
    <lineage>
        <taxon>Eukaryota</taxon>
        <taxon>Metazoa</taxon>
        <taxon>Ecdysozoa</taxon>
        <taxon>Arthropoda</taxon>
        <taxon>Hexapoda</taxon>
        <taxon>Insecta</taxon>
        <taxon>Pterygota</taxon>
        <taxon>Neoptera</taxon>
        <taxon>Paraneoptera</taxon>
        <taxon>Hemiptera</taxon>
        <taxon>Sternorrhyncha</taxon>
        <taxon>Aphidomorpha</taxon>
        <taxon>Aphidoidea</taxon>
        <taxon>Aphididae</taxon>
        <taxon>Aphidini</taxon>
        <taxon>Aphis</taxon>
        <taxon>Aphis</taxon>
    </lineage>
</organism>
<keyword evidence="3" id="KW-1185">Reference proteome</keyword>
<dbReference type="EMBL" id="VUJU01005246">
    <property type="protein sequence ID" value="KAF0751813.1"/>
    <property type="molecule type" value="Genomic_DNA"/>
</dbReference>
<name>A0A6G0Y831_APHCR</name>
<evidence type="ECO:0000313" key="2">
    <source>
        <dbReference type="EMBL" id="KAF0751813.1"/>
    </source>
</evidence>
<accession>A0A6G0Y831</accession>
<sequence>MSSLTLPLNIPRRLKRNWARDLLIQI</sequence>
<comment type="caution">
    <text evidence="1">The sequence shown here is derived from an EMBL/GenBank/DDBJ whole genome shotgun (WGS) entry which is preliminary data.</text>
</comment>
<protein>
    <submittedName>
        <fullName evidence="1">Uncharacterized protein</fullName>
    </submittedName>
</protein>
<dbReference type="AlphaFoldDB" id="A0A6G0Y831"/>
<proteinExistence type="predicted"/>
<reference evidence="1 3" key="1">
    <citation type="submission" date="2019-08" db="EMBL/GenBank/DDBJ databases">
        <title>Whole genome of Aphis craccivora.</title>
        <authorList>
            <person name="Voronova N.V."/>
            <person name="Shulinski R.S."/>
            <person name="Bandarenka Y.V."/>
            <person name="Zhorov D.G."/>
            <person name="Warner D."/>
        </authorList>
    </citation>
    <scope>NUCLEOTIDE SEQUENCE [LARGE SCALE GENOMIC DNA]</scope>
    <source>
        <strain evidence="1">180601</strain>
        <tissue evidence="1">Whole Body</tissue>
    </source>
</reference>
<evidence type="ECO:0000313" key="1">
    <source>
        <dbReference type="EMBL" id="KAF0751016.1"/>
    </source>
</evidence>
<dbReference type="EMBL" id="VUJU01005505">
    <property type="protein sequence ID" value="KAF0751016.1"/>
    <property type="molecule type" value="Genomic_DNA"/>
</dbReference>
<evidence type="ECO:0000313" key="3">
    <source>
        <dbReference type="Proteomes" id="UP000478052"/>
    </source>
</evidence>
<gene>
    <name evidence="2" type="ORF">FWK35_00018305</name>
    <name evidence="1" type="ORF">FWK35_00029571</name>
</gene>